<dbReference type="RefSeq" id="WP_135475739.1">
    <property type="nucleotide sequence ID" value="NZ_SIJK02000001.1"/>
</dbReference>
<dbReference type="InterPro" id="IPR029044">
    <property type="entry name" value="Nucleotide-diphossugar_trans"/>
</dbReference>
<dbReference type="Gene3D" id="3.90.550.10">
    <property type="entry name" value="Spore Coat Polysaccharide Biosynthesis Protein SpsA, Chain A"/>
    <property type="match status" value="1"/>
</dbReference>
<gene>
    <name evidence="1" type="ORF">EYB53_000855</name>
</gene>
<keyword evidence="2" id="KW-1185">Reference proteome</keyword>
<sequence>MGVGGFNTAGEWRSEDSDHFLHRWTATWGWATWRRAWQQFEHWRDPIRAMSLASRLSLRLSDPQHIDYRTRTFAVCATQDTMPWDIHWAVTCNHIGGLWISPSVNLITNLGFGETATHTRFQDDLRQYIKRGCAPQRPAYEANPGESKVDEQFDRSLFLMEVLNAYRNIRALSLWQRALERTPNLMIPGMPPYTRTLLSPLQRPTELLAILDYVTPFMTDNPRLHRLKADLAALVAHP</sequence>
<accession>A0ABS4D477</accession>
<evidence type="ECO:0000313" key="1">
    <source>
        <dbReference type="EMBL" id="MBP1464245.1"/>
    </source>
</evidence>
<dbReference type="Proteomes" id="UP001193081">
    <property type="component" value="Unassembled WGS sequence"/>
</dbReference>
<dbReference type="EMBL" id="SIJK02000001">
    <property type="protein sequence ID" value="MBP1464245.1"/>
    <property type="molecule type" value="Genomic_DNA"/>
</dbReference>
<proteinExistence type="predicted"/>
<comment type="caution">
    <text evidence="1">The sequence shown here is derived from an EMBL/GenBank/DDBJ whole genome shotgun (WGS) entry which is preliminary data.</text>
</comment>
<organism evidence="1 2">
    <name type="scientific">Candidatus Chloroploca mongolica</name>
    <dbReference type="NCBI Taxonomy" id="2528176"/>
    <lineage>
        <taxon>Bacteria</taxon>
        <taxon>Bacillati</taxon>
        <taxon>Chloroflexota</taxon>
        <taxon>Chloroflexia</taxon>
        <taxon>Chloroflexales</taxon>
        <taxon>Chloroflexineae</taxon>
        <taxon>Oscillochloridaceae</taxon>
        <taxon>Candidatus Chloroploca</taxon>
    </lineage>
</organism>
<protein>
    <submittedName>
        <fullName evidence="1">Uncharacterized protein</fullName>
    </submittedName>
</protein>
<evidence type="ECO:0000313" key="2">
    <source>
        <dbReference type="Proteomes" id="UP001193081"/>
    </source>
</evidence>
<name>A0ABS4D477_9CHLR</name>
<reference evidence="1 2" key="1">
    <citation type="submission" date="2021-03" db="EMBL/GenBank/DDBJ databases">
        <authorList>
            <person name="Grouzdev D.S."/>
        </authorList>
    </citation>
    <scope>NUCLEOTIDE SEQUENCE [LARGE SCALE GENOMIC DNA]</scope>
    <source>
        <strain evidence="1 2">M50-1</strain>
    </source>
</reference>